<reference evidence="1" key="2">
    <citation type="journal article" date="2023" name="Biology">
        <title>Prokaryotic Life Associated with Coal-Fire Gas Vents Revealed by Metagenomics.</title>
        <authorList>
            <person name="Kadnikov V.V."/>
            <person name="Mardanov A.V."/>
            <person name="Beletsky A.V."/>
            <person name="Karnachuk O.V."/>
            <person name="Ravin N.V."/>
        </authorList>
    </citation>
    <scope>NUCLEOTIDE SEQUENCE</scope>
    <source>
        <strain evidence="1">Bu02</strain>
    </source>
</reference>
<dbReference type="EMBL" id="CP062796">
    <property type="protein sequence ID" value="QUL97761.1"/>
    <property type="molecule type" value="Genomic_DNA"/>
</dbReference>
<accession>A0AAT9L9M8</accession>
<proteinExistence type="predicted"/>
<evidence type="ECO:0000313" key="1">
    <source>
        <dbReference type="EMBL" id="QUL97761.1"/>
    </source>
</evidence>
<protein>
    <submittedName>
        <fullName evidence="1">Uncharacterized protein</fullName>
    </submittedName>
</protein>
<dbReference type="KEGG" id="fcz:IMF26_06515"/>
<name>A0AAT9L9M8_9FIRM</name>
<reference evidence="1" key="1">
    <citation type="submission" date="2020-10" db="EMBL/GenBank/DDBJ databases">
        <authorList>
            <person name="Kadnikov V."/>
            <person name="Beletsky A.V."/>
            <person name="Mardanov A.V."/>
            <person name="Karnachuk O.V."/>
            <person name="Ravin N.V."/>
        </authorList>
    </citation>
    <scope>NUCLEOTIDE SEQUENCE</scope>
    <source>
        <strain evidence="1">Bu02</strain>
    </source>
</reference>
<dbReference type="AlphaFoldDB" id="A0AAT9L9M8"/>
<organism evidence="1">
    <name type="scientific">Candidatus Fermentithermobacillus carboniphilus</name>
    <dbReference type="NCBI Taxonomy" id="3085328"/>
    <lineage>
        <taxon>Bacteria</taxon>
        <taxon>Bacillati</taxon>
        <taxon>Bacillota</taxon>
        <taxon>Candidatus Fermentithermobacillia</taxon>
        <taxon>Candidatus Fermentithermobacillales</taxon>
        <taxon>Candidatus Fermentithermobacillaceae</taxon>
        <taxon>Candidatus Fermentithermobacillus</taxon>
    </lineage>
</organism>
<sequence length="317" mass="34954">MKVLVIPVVNGIIPRESETLTGLLVAGPKRLQTFLKHGDLLLLLTYVSGEGFYPVGAGARVVEMWTQDVLVRQTLSVEEGLFVTISGEGTFKVRALSTEKGLVFAEDPQYLDLKALRKVYPVIDGKGWVPVEGSTEARGSRDIRVEIHGVSHDGRDVMIGANLGGLVTAELAHTVEHAIIRSLSRYALVTYRTLRQSMEEESSDLKASLEMGYRFRMPEFFGVTPQGSCGNPLTGLAHFYLTEELVKNLSNGESFERSLLNARLSTLSRVTDDLELSTQKGLRAIQGLKRGMMHDDSVLPAETLKAIIRRFPLSPWG</sequence>
<gene>
    <name evidence="1" type="ORF">IMF26_06515</name>
</gene>